<proteinExistence type="predicted"/>
<gene>
    <name evidence="2" type="ORF">CPELLU_LOCUS17404</name>
</gene>
<organism evidence="2 3">
    <name type="scientific">Cetraspora pellucida</name>
    <dbReference type="NCBI Taxonomy" id="1433469"/>
    <lineage>
        <taxon>Eukaryota</taxon>
        <taxon>Fungi</taxon>
        <taxon>Fungi incertae sedis</taxon>
        <taxon>Mucoromycota</taxon>
        <taxon>Glomeromycotina</taxon>
        <taxon>Glomeromycetes</taxon>
        <taxon>Diversisporales</taxon>
        <taxon>Gigasporaceae</taxon>
        <taxon>Cetraspora</taxon>
    </lineage>
</organism>
<feature type="region of interest" description="Disordered" evidence="1">
    <location>
        <begin position="50"/>
        <end position="71"/>
    </location>
</feature>
<dbReference type="OrthoDB" id="10383409at2759"/>
<protein>
    <submittedName>
        <fullName evidence="2">8600_t:CDS:1</fullName>
    </submittedName>
</protein>
<sequence length="89" mass="10468">LIEFTKDEVIIMYSDKTKRSFNFQIVESSKNMMDLKSKAANKLDMVLEAKKEDSKKSNNKEEDANMIENDYEEEVDKMYKGKMNNKAEE</sequence>
<keyword evidence="3" id="KW-1185">Reference proteome</keyword>
<dbReference type="AlphaFoldDB" id="A0A9N9P2M1"/>
<evidence type="ECO:0000313" key="3">
    <source>
        <dbReference type="Proteomes" id="UP000789759"/>
    </source>
</evidence>
<evidence type="ECO:0000256" key="1">
    <source>
        <dbReference type="SAM" id="MobiDB-lite"/>
    </source>
</evidence>
<dbReference type="Proteomes" id="UP000789759">
    <property type="component" value="Unassembled WGS sequence"/>
</dbReference>
<comment type="caution">
    <text evidence="2">The sequence shown here is derived from an EMBL/GenBank/DDBJ whole genome shotgun (WGS) entry which is preliminary data.</text>
</comment>
<dbReference type="EMBL" id="CAJVQA010029463">
    <property type="protein sequence ID" value="CAG8797011.1"/>
    <property type="molecule type" value="Genomic_DNA"/>
</dbReference>
<evidence type="ECO:0000313" key="2">
    <source>
        <dbReference type="EMBL" id="CAG8797011.1"/>
    </source>
</evidence>
<feature type="non-terminal residue" evidence="2">
    <location>
        <position position="1"/>
    </location>
</feature>
<feature type="non-terminal residue" evidence="2">
    <location>
        <position position="89"/>
    </location>
</feature>
<accession>A0A9N9P2M1</accession>
<name>A0A9N9P2M1_9GLOM</name>
<feature type="compositionally biased region" description="Basic and acidic residues" evidence="1">
    <location>
        <begin position="50"/>
        <end position="63"/>
    </location>
</feature>
<reference evidence="2" key="1">
    <citation type="submission" date="2021-06" db="EMBL/GenBank/DDBJ databases">
        <authorList>
            <person name="Kallberg Y."/>
            <person name="Tangrot J."/>
            <person name="Rosling A."/>
        </authorList>
    </citation>
    <scope>NUCLEOTIDE SEQUENCE</scope>
    <source>
        <strain evidence="2">FL966</strain>
    </source>
</reference>